<sequence length="426" mass="46609">MSFSPPVRRLSTASSNSKQEDLINAYEAEEERIINVLSRKLEQLREEKIDLENALEAESESHVNRLSRELNALRLAQQQLLQQQSNARGSSSNGVMDVSVSPDTRIGFNSFMSSSDPAEPSAEMMLEAMRRENEQLRARLVDTERDYIRVTRLNEIYREELIEHRRRLGISVDNLIGLASSDPYSQPTHHRSSSSYSNYSNYSNVSSPSTSLYQPSAYAPRSTHGVPIPRPPSQIHRPINNPSEGNTPLSHSQSSSDSPFPFSPVIANPASFLSTTTNMTSPPSSGSFNANPVILGAPSRGLSYPSVPPPSLSSSFGSPTVSYHMSHRDREPSISPVEPLSRRSSVVGRGSQDRRVAETGNLLSRRGSVDRGARVAETGTLLTRTHADSQSLSSTIEAVDTVEVEDDSAGIRISSLDSEKSPSQSA</sequence>
<feature type="region of interest" description="Disordered" evidence="2">
    <location>
        <begin position="182"/>
        <end position="261"/>
    </location>
</feature>
<evidence type="ECO:0000256" key="2">
    <source>
        <dbReference type="SAM" id="MobiDB-lite"/>
    </source>
</evidence>
<dbReference type="Proteomes" id="UP000308652">
    <property type="component" value="Unassembled WGS sequence"/>
</dbReference>
<organism evidence="3 4">
    <name type="scientific">Crucibulum laeve</name>
    <dbReference type="NCBI Taxonomy" id="68775"/>
    <lineage>
        <taxon>Eukaryota</taxon>
        <taxon>Fungi</taxon>
        <taxon>Dikarya</taxon>
        <taxon>Basidiomycota</taxon>
        <taxon>Agaricomycotina</taxon>
        <taxon>Agaricomycetes</taxon>
        <taxon>Agaricomycetidae</taxon>
        <taxon>Agaricales</taxon>
        <taxon>Agaricineae</taxon>
        <taxon>Nidulariaceae</taxon>
        <taxon>Crucibulum</taxon>
    </lineage>
</organism>
<evidence type="ECO:0000313" key="3">
    <source>
        <dbReference type="EMBL" id="TFK41422.1"/>
    </source>
</evidence>
<evidence type="ECO:0000313" key="4">
    <source>
        <dbReference type="Proteomes" id="UP000308652"/>
    </source>
</evidence>
<dbReference type="STRING" id="68775.A0A5C3M7W2"/>
<dbReference type="EMBL" id="ML213594">
    <property type="protein sequence ID" value="TFK41422.1"/>
    <property type="molecule type" value="Genomic_DNA"/>
</dbReference>
<dbReference type="OrthoDB" id="78858at2759"/>
<keyword evidence="4" id="KW-1185">Reference proteome</keyword>
<keyword evidence="1" id="KW-0175">Coiled coil</keyword>
<feature type="coiled-coil region" evidence="1">
    <location>
        <begin position="27"/>
        <end position="83"/>
    </location>
</feature>
<gene>
    <name evidence="3" type="ORF">BDQ12DRAFT_645855</name>
</gene>
<feature type="compositionally biased region" description="Low complexity" evidence="2">
    <location>
        <begin position="248"/>
        <end position="261"/>
    </location>
</feature>
<dbReference type="PANTHER" id="PTHR15276:SF0">
    <property type="entry name" value="COILED-COIL DOMAIN-CONTAINING PROTEIN 6"/>
    <property type="match status" value="1"/>
</dbReference>
<feature type="compositionally biased region" description="Low complexity" evidence="2">
    <location>
        <begin position="312"/>
        <end position="322"/>
    </location>
</feature>
<name>A0A5C3M7W2_9AGAR</name>
<dbReference type="Pfam" id="PF09755">
    <property type="entry name" value="DUF2046"/>
    <property type="match status" value="1"/>
</dbReference>
<feature type="compositionally biased region" description="Low complexity" evidence="2">
    <location>
        <begin position="193"/>
        <end position="211"/>
    </location>
</feature>
<dbReference type="PANTHER" id="PTHR15276">
    <property type="entry name" value="H4 D10S170 PROTEIN-RELATED"/>
    <property type="match status" value="1"/>
</dbReference>
<dbReference type="AlphaFoldDB" id="A0A5C3M7W2"/>
<evidence type="ECO:0000256" key="1">
    <source>
        <dbReference type="SAM" id="Coils"/>
    </source>
</evidence>
<protein>
    <submittedName>
        <fullName evidence="3">Uncharacterized protein</fullName>
    </submittedName>
</protein>
<feature type="region of interest" description="Disordered" evidence="2">
    <location>
        <begin position="304"/>
        <end position="357"/>
    </location>
</feature>
<reference evidence="3 4" key="1">
    <citation type="journal article" date="2019" name="Nat. Ecol. Evol.">
        <title>Megaphylogeny resolves global patterns of mushroom evolution.</title>
        <authorList>
            <person name="Varga T."/>
            <person name="Krizsan K."/>
            <person name="Foldi C."/>
            <person name="Dima B."/>
            <person name="Sanchez-Garcia M."/>
            <person name="Sanchez-Ramirez S."/>
            <person name="Szollosi G.J."/>
            <person name="Szarkandi J.G."/>
            <person name="Papp V."/>
            <person name="Albert L."/>
            <person name="Andreopoulos W."/>
            <person name="Angelini C."/>
            <person name="Antonin V."/>
            <person name="Barry K.W."/>
            <person name="Bougher N.L."/>
            <person name="Buchanan P."/>
            <person name="Buyck B."/>
            <person name="Bense V."/>
            <person name="Catcheside P."/>
            <person name="Chovatia M."/>
            <person name="Cooper J."/>
            <person name="Damon W."/>
            <person name="Desjardin D."/>
            <person name="Finy P."/>
            <person name="Geml J."/>
            <person name="Haridas S."/>
            <person name="Hughes K."/>
            <person name="Justo A."/>
            <person name="Karasinski D."/>
            <person name="Kautmanova I."/>
            <person name="Kiss B."/>
            <person name="Kocsube S."/>
            <person name="Kotiranta H."/>
            <person name="LaButti K.M."/>
            <person name="Lechner B.E."/>
            <person name="Liimatainen K."/>
            <person name="Lipzen A."/>
            <person name="Lukacs Z."/>
            <person name="Mihaltcheva S."/>
            <person name="Morgado L.N."/>
            <person name="Niskanen T."/>
            <person name="Noordeloos M.E."/>
            <person name="Ohm R.A."/>
            <person name="Ortiz-Santana B."/>
            <person name="Ovrebo C."/>
            <person name="Racz N."/>
            <person name="Riley R."/>
            <person name="Savchenko A."/>
            <person name="Shiryaev A."/>
            <person name="Soop K."/>
            <person name="Spirin V."/>
            <person name="Szebenyi C."/>
            <person name="Tomsovsky M."/>
            <person name="Tulloss R.E."/>
            <person name="Uehling J."/>
            <person name="Grigoriev I.V."/>
            <person name="Vagvolgyi C."/>
            <person name="Papp T."/>
            <person name="Martin F.M."/>
            <person name="Miettinen O."/>
            <person name="Hibbett D.S."/>
            <person name="Nagy L.G."/>
        </authorList>
    </citation>
    <scope>NUCLEOTIDE SEQUENCE [LARGE SCALE GENOMIC DNA]</scope>
    <source>
        <strain evidence="3 4">CBS 166.37</strain>
    </source>
</reference>
<proteinExistence type="predicted"/>
<dbReference type="InterPro" id="IPR019152">
    <property type="entry name" value="DUF2046"/>
</dbReference>
<accession>A0A5C3M7W2</accession>